<name>A0ABW4WKM5_9HYPH</name>
<accession>A0ABW4WKM5</accession>
<keyword evidence="2" id="KW-1185">Reference proteome</keyword>
<organism evidence="1 2">
    <name type="scientific">Mesorhizobium calcicola</name>
    <dbReference type="NCBI Taxonomy" id="1300310"/>
    <lineage>
        <taxon>Bacteria</taxon>
        <taxon>Pseudomonadati</taxon>
        <taxon>Pseudomonadota</taxon>
        <taxon>Alphaproteobacteria</taxon>
        <taxon>Hyphomicrobiales</taxon>
        <taxon>Phyllobacteriaceae</taxon>
        <taxon>Mesorhizobium</taxon>
    </lineage>
</organism>
<dbReference type="Proteomes" id="UP001597349">
    <property type="component" value="Unassembled WGS sequence"/>
</dbReference>
<proteinExistence type="predicted"/>
<dbReference type="EMBL" id="JBHUGY010000040">
    <property type="protein sequence ID" value="MFD2056505.1"/>
    <property type="molecule type" value="Genomic_DNA"/>
</dbReference>
<dbReference type="RefSeq" id="WP_379023717.1">
    <property type="nucleotide sequence ID" value="NZ_JBHUGY010000040.1"/>
</dbReference>
<gene>
    <name evidence="1" type="ORF">ACFSQT_26535</name>
</gene>
<evidence type="ECO:0000313" key="1">
    <source>
        <dbReference type="EMBL" id="MFD2056505.1"/>
    </source>
</evidence>
<sequence length="80" mass="9047">MLGPEPAQGPVLVLVPERALVPVRQAQVPPERALPELVRRASWVLQEPVQAPVCWPPVARQAPDAHHRFFRKHNTRQPPE</sequence>
<protein>
    <submittedName>
        <fullName evidence="1">Uncharacterized protein</fullName>
    </submittedName>
</protein>
<reference evidence="2" key="1">
    <citation type="journal article" date="2019" name="Int. J. Syst. Evol. Microbiol.">
        <title>The Global Catalogue of Microorganisms (GCM) 10K type strain sequencing project: providing services to taxonomists for standard genome sequencing and annotation.</title>
        <authorList>
            <consortium name="The Broad Institute Genomics Platform"/>
            <consortium name="The Broad Institute Genome Sequencing Center for Infectious Disease"/>
            <person name="Wu L."/>
            <person name="Ma J."/>
        </authorList>
    </citation>
    <scope>NUCLEOTIDE SEQUENCE [LARGE SCALE GENOMIC DNA]</scope>
    <source>
        <strain evidence="2">CGMCC 1.16226</strain>
    </source>
</reference>
<comment type="caution">
    <text evidence="1">The sequence shown here is derived from an EMBL/GenBank/DDBJ whole genome shotgun (WGS) entry which is preliminary data.</text>
</comment>
<evidence type="ECO:0000313" key="2">
    <source>
        <dbReference type="Proteomes" id="UP001597349"/>
    </source>
</evidence>